<dbReference type="GeneID" id="6779490"/>
<organism evidence="1 2">
    <name type="scientific">Iodobacter phage PhiPLPE</name>
    <dbReference type="NCBI Taxonomy" id="551895"/>
    <lineage>
        <taxon>Viruses</taxon>
        <taxon>Duplodnaviria</taxon>
        <taxon>Heunggongvirae</taxon>
        <taxon>Uroviricota</taxon>
        <taxon>Caudoviricetes</taxon>
        <taxon>Iodovirus</taxon>
        <taxon>Iodovirus PLPE</taxon>
    </lineage>
</organism>
<dbReference type="RefSeq" id="YP_002128516.1">
    <property type="nucleotide sequence ID" value="NC_011142.1"/>
</dbReference>
<keyword evidence="2" id="KW-1185">Reference proteome</keyword>
<dbReference type="Proteomes" id="UP000001862">
    <property type="component" value="Segment"/>
</dbReference>
<reference evidence="2" key="1">
    <citation type="journal article" date="2009" name="Environ. Microbiol. Rep.">
        <title>Isolation and genomic characterization of the first phage infecting Iodobacteria: ?PLPE, a myovirus having a novel set of features.</title>
        <authorList>
            <person name="Leblanc C."/>
            <person name="Caumont-Sarcos A."/>
            <person name="Comeau A.M."/>
            <person name="Krisch H.M."/>
        </authorList>
    </citation>
    <scope>NUCLEOTIDE SEQUENCE [LARGE SCALE GENOMIC DNA]</scope>
</reference>
<evidence type="ECO:0000313" key="2">
    <source>
        <dbReference type="Proteomes" id="UP000001862"/>
    </source>
</evidence>
<evidence type="ECO:0000313" key="1">
    <source>
        <dbReference type="EMBL" id="ACG60404.1"/>
    </source>
</evidence>
<proteinExistence type="predicted"/>
<sequence length="76" mass="8780">MDYQDVKINDAELVVGFTDYHRSTSYANIESVHHCDIDITEFIDDGVIGRALIKILDDQHDEETEARAFAKHEDRK</sequence>
<dbReference type="EMBL" id="EU876853">
    <property type="protein sequence ID" value="ACG60404.1"/>
    <property type="molecule type" value="Genomic_DNA"/>
</dbReference>
<gene>
    <name evidence="1" type="ORF">phiPLPE_82</name>
</gene>
<name>B5AXA1_9CAUD</name>
<accession>B5AXA1</accession>
<dbReference type="KEGG" id="vg:6779490"/>
<protein>
    <submittedName>
        <fullName evidence="1">Uncharacterized protein</fullName>
    </submittedName>
</protein>